<organism evidence="2 3">
    <name type="scientific">Streptosporangium brasiliense</name>
    <dbReference type="NCBI Taxonomy" id="47480"/>
    <lineage>
        <taxon>Bacteria</taxon>
        <taxon>Bacillati</taxon>
        <taxon>Actinomycetota</taxon>
        <taxon>Actinomycetes</taxon>
        <taxon>Streptosporangiales</taxon>
        <taxon>Streptosporangiaceae</taxon>
        <taxon>Streptosporangium</taxon>
    </lineage>
</organism>
<dbReference type="Pfam" id="PF08592">
    <property type="entry name" value="Anthrone_oxy"/>
    <property type="match status" value="1"/>
</dbReference>
<sequence length="166" mass="17374">MFELLRTATLAASTLTMGLTAGLFYSFACAVMLGLNRTDDRSFISAMQWINVKILNGWFALAFAGALILTIAAGALHLSGGGRPVLPWIVAGLVLYGVVLVVTFAVNVPLNDQLAAAGDPAAIADPAAVRQAFEAKWVRWNTVRAVASTAAFGCLVWALIVHGGTA</sequence>
<comment type="caution">
    <text evidence="2">The sequence shown here is derived from an EMBL/GenBank/DDBJ whole genome shotgun (WGS) entry which is preliminary data.</text>
</comment>
<evidence type="ECO:0000313" key="2">
    <source>
        <dbReference type="EMBL" id="MDP9864070.1"/>
    </source>
</evidence>
<keyword evidence="1" id="KW-1133">Transmembrane helix</keyword>
<feature type="transmembrane region" description="Helical" evidence="1">
    <location>
        <begin position="55"/>
        <end position="79"/>
    </location>
</feature>
<dbReference type="InterPro" id="IPR013901">
    <property type="entry name" value="Anthrone_oxy"/>
</dbReference>
<proteinExistence type="predicted"/>
<keyword evidence="1" id="KW-0472">Membrane</keyword>
<name>A0ABT9R6M1_9ACTN</name>
<gene>
    <name evidence="2" type="ORF">J2S55_003336</name>
</gene>
<feature type="transmembrane region" description="Helical" evidence="1">
    <location>
        <begin position="145"/>
        <end position="164"/>
    </location>
</feature>
<keyword evidence="3" id="KW-1185">Reference proteome</keyword>
<feature type="transmembrane region" description="Helical" evidence="1">
    <location>
        <begin position="85"/>
        <end position="106"/>
    </location>
</feature>
<dbReference type="Proteomes" id="UP001230426">
    <property type="component" value="Unassembled WGS sequence"/>
</dbReference>
<accession>A0ABT9R6M1</accession>
<dbReference type="EMBL" id="JAUSRB010000002">
    <property type="protein sequence ID" value="MDP9864070.1"/>
    <property type="molecule type" value="Genomic_DNA"/>
</dbReference>
<evidence type="ECO:0000256" key="1">
    <source>
        <dbReference type="SAM" id="Phobius"/>
    </source>
</evidence>
<feature type="transmembrane region" description="Helical" evidence="1">
    <location>
        <begin position="12"/>
        <end position="35"/>
    </location>
</feature>
<keyword evidence="1" id="KW-0812">Transmembrane</keyword>
<dbReference type="RefSeq" id="WP_306861508.1">
    <property type="nucleotide sequence ID" value="NZ_JAUSRB010000002.1"/>
</dbReference>
<protein>
    <submittedName>
        <fullName evidence="2">Membrane protein</fullName>
    </submittedName>
</protein>
<evidence type="ECO:0000313" key="3">
    <source>
        <dbReference type="Proteomes" id="UP001230426"/>
    </source>
</evidence>
<reference evidence="2 3" key="1">
    <citation type="submission" date="2023-07" db="EMBL/GenBank/DDBJ databases">
        <title>Sequencing the genomes of 1000 actinobacteria strains.</title>
        <authorList>
            <person name="Klenk H.-P."/>
        </authorList>
    </citation>
    <scope>NUCLEOTIDE SEQUENCE [LARGE SCALE GENOMIC DNA]</scope>
    <source>
        <strain evidence="2 3">DSM 44109</strain>
    </source>
</reference>